<dbReference type="Pfam" id="PF01487">
    <property type="entry name" value="DHquinase_I"/>
    <property type="match status" value="1"/>
</dbReference>
<dbReference type="InterPro" id="IPR022893">
    <property type="entry name" value="Shikimate_DH_fam"/>
</dbReference>
<dbReference type="PANTHER" id="PTHR21089:SF1">
    <property type="entry name" value="BIFUNCTIONAL 3-DEHYDROQUINATE DEHYDRATASE_SHIKIMATE DEHYDROGENASE, CHLOROPLASTIC"/>
    <property type="match status" value="1"/>
</dbReference>
<dbReference type="InterPro" id="IPR001381">
    <property type="entry name" value="DHquinase_I"/>
</dbReference>
<reference evidence="2" key="1">
    <citation type="journal article" date="2008" name="ISME J.">
        <title>Genomic patterns of recombination, clonal divergence and environment in marine microbial populations.</title>
        <authorList>
            <person name="Konstantinidis K.T."/>
            <person name="Delong E.F."/>
        </authorList>
    </citation>
    <scope>NUCLEOTIDE SEQUENCE</scope>
</reference>
<dbReference type="GO" id="GO:0003855">
    <property type="term" value="F:3-dehydroquinate dehydratase activity"/>
    <property type="evidence" value="ECO:0007669"/>
    <property type="project" value="InterPro"/>
</dbReference>
<dbReference type="AlphaFoldDB" id="B3TAH9"/>
<dbReference type="GO" id="GO:0009423">
    <property type="term" value="P:chorismate biosynthetic process"/>
    <property type="evidence" value="ECO:0007669"/>
    <property type="project" value="TreeGrafter"/>
</dbReference>
<sequence length="370" mass="40737">MRVTQKHARALPDRLQPLEDLDAGCVVLVNHLILSIHEGSLGEPSAYLYNRVLGGFFNPPYGDLKNSEKWGYSTDFRPKACFLLTTRLNRTLRWGGRMARPLICVTLNGCTVDEMLKDAARATAAGADLVEVRLDKLWVVEQMPDPDPSEEGKGNGEGERERPKFVEPEMIPQPLDSVDVHTALASLKQGIELPVVLTCRPERQGGHYPGDEGQRIEVLKAAIESGVSWIDLEVDMESKPRKALVDAAGDKTRVIASQHSSEQPPSASEIIQDVVDNSDAGEMVKMCYRTLGRHDGLRLFEAAWQLNGSGTPNAIMGTGSGGDWTRIHAPLLGQAMVYTTMEAGWHLSRQGRINASDLQTAWQLLEYETG</sequence>
<accession>B3TAH9</accession>
<evidence type="ECO:0000313" key="2">
    <source>
        <dbReference type="EMBL" id="ABZ09589.1"/>
    </source>
</evidence>
<dbReference type="EMBL" id="EU016654">
    <property type="protein sequence ID" value="ABZ09589.1"/>
    <property type="molecule type" value="Genomic_DNA"/>
</dbReference>
<dbReference type="Gene3D" id="3.20.20.70">
    <property type="entry name" value="Aldolase class I"/>
    <property type="match status" value="1"/>
</dbReference>
<dbReference type="CDD" id="cd00502">
    <property type="entry name" value="DHQase_I"/>
    <property type="match status" value="1"/>
</dbReference>
<name>B3TAH9_9ZZZZ</name>
<proteinExistence type="predicted"/>
<dbReference type="SUPFAM" id="SSF51569">
    <property type="entry name" value="Aldolase"/>
    <property type="match status" value="1"/>
</dbReference>
<dbReference type="InterPro" id="IPR013785">
    <property type="entry name" value="Aldolase_TIM"/>
</dbReference>
<organism evidence="2">
    <name type="scientific">uncultured marine microorganism HF4000_APKG8D23</name>
    <dbReference type="NCBI Taxonomy" id="455554"/>
    <lineage>
        <taxon>unclassified sequences</taxon>
        <taxon>environmental samples</taxon>
    </lineage>
</organism>
<evidence type="ECO:0000256" key="1">
    <source>
        <dbReference type="SAM" id="MobiDB-lite"/>
    </source>
</evidence>
<feature type="region of interest" description="Disordered" evidence="1">
    <location>
        <begin position="141"/>
        <end position="161"/>
    </location>
</feature>
<dbReference type="PANTHER" id="PTHR21089">
    <property type="entry name" value="SHIKIMATE DEHYDROGENASE"/>
    <property type="match status" value="1"/>
</dbReference>
<protein>
    <submittedName>
        <fullName evidence="2">Putative Type I 3-dehydroquinase</fullName>
    </submittedName>
</protein>
<dbReference type="GO" id="GO:0019632">
    <property type="term" value="P:shikimate metabolic process"/>
    <property type="evidence" value="ECO:0007669"/>
    <property type="project" value="TreeGrafter"/>
</dbReference>
<gene>
    <name evidence="2" type="ORF">ALOHA_HF4000APKG8D23ctg1g5</name>
</gene>
<feature type="compositionally biased region" description="Basic and acidic residues" evidence="1">
    <location>
        <begin position="150"/>
        <end position="161"/>
    </location>
</feature>
<dbReference type="GO" id="GO:0004764">
    <property type="term" value="F:shikimate 3-dehydrogenase (NADP+) activity"/>
    <property type="evidence" value="ECO:0007669"/>
    <property type="project" value="InterPro"/>
</dbReference>